<evidence type="ECO:0000313" key="3">
    <source>
        <dbReference type="Proteomes" id="UP000590740"/>
    </source>
</evidence>
<dbReference type="EMBL" id="JACHIG010000003">
    <property type="protein sequence ID" value="MBB5032378.1"/>
    <property type="molecule type" value="Genomic_DNA"/>
</dbReference>
<accession>A0A7W7YA07</accession>
<organism evidence="2 3">
    <name type="scientific">Prosthecobacter vanneervenii</name>
    <dbReference type="NCBI Taxonomy" id="48466"/>
    <lineage>
        <taxon>Bacteria</taxon>
        <taxon>Pseudomonadati</taxon>
        <taxon>Verrucomicrobiota</taxon>
        <taxon>Verrucomicrobiia</taxon>
        <taxon>Verrucomicrobiales</taxon>
        <taxon>Verrucomicrobiaceae</taxon>
        <taxon>Prosthecobacter</taxon>
    </lineage>
</organism>
<dbReference type="AlphaFoldDB" id="A0A7W7YA07"/>
<dbReference type="Proteomes" id="UP000590740">
    <property type="component" value="Unassembled WGS sequence"/>
</dbReference>
<name>A0A7W7YA07_9BACT</name>
<feature type="transmembrane region" description="Helical" evidence="1">
    <location>
        <begin position="20"/>
        <end position="53"/>
    </location>
</feature>
<dbReference type="RefSeq" id="WP_184339306.1">
    <property type="nucleotide sequence ID" value="NZ_JACHIG010000003.1"/>
</dbReference>
<keyword evidence="1" id="KW-0812">Transmembrane</keyword>
<proteinExistence type="predicted"/>
<evidence type="ECO:0000256" key="1">
    <source>
        <dbReference type="SAM" id="Phobius"/>
    </source>
</evidence>
<keyword evidence="1" id="KW-0472">Membrane</keyword>
<protein>
    <submittedName>
        <fullName evidence="2">Uncharacterized protein</fullName>
    </submittedName>
</protein>
<keyword evidence="3" id="KW-1185">Reference proteome</keyword>
<gene>
    <name evidence="2" type="ORF">HNQ65_001955</name>
</gene>
<reference evidence="2 3" key="1">
    <citation type="submission" date="2020-08" db="EMBL/GenBank/DDBJ databases">
        <title>Genomic Encyclopedia of Type Strains, Phase IV (KMG-IV): sequencing the most valuable type-strain genomes for metagenomic binning, comparative biology and taxonomic classification.</title>
        <authorList>
            <person name="Goeker M."/>
        </authorList>
    </citation>
    <scope>NUCLEOTIDE SEQUENCE [LARGE SCALE GENOMIC DNA]</scope>
    <source>
        <strain evidence="2 3">DSM 12252</strain>
    </source>
</reference>
<evidence type="ECO:0000313" key="2">
    <source>
        <dbReference type="EMBL" id="MBB5032378.1"/>
    </source>
</evidence>
<comment type="caution">
    <text evidence="2">The sequence shown here is derived from an EMBL/GenBank/DDBJ whole genome shotgun (WGS) entry which is preliminary data.</text>
</comment>
<sequence length="74" mass="8537">MDAWSSILEYSRSHRTELRRYGFAMLFMAGALYTGRNAAAAAGFLAIPGIYAYNRWGEAWRRRGEEMFKPKPRS</sequence>
<keyword evidence="1" id="KW-1133">Transmembrane helix</keyword>